<feature type="domain" description="DUF6906" evidence="1">
    <location>
        <begin position="8"/>
        <end position="49"/>
    </location>
</feature>
<dbReference type="EMBL" id="JAFBEB010000008">
    <property type="protein sequence ID" value="MBM7590913.1"/>
    <property type="molecule type" value="Genomic_DNA"/>
</dbReference>
<protein>
    <recommendedName>
        <fullName evidence="1">DUF6906 domain-containing protein</fullName>
    </recommendedName>
</protein>
<sequence>MKRRSLQLKEKILLKQLAPNLQPDNWLIIKKLPTAWLLEHKESGKVKVVELRAS</sequence>
<comment type="caution">
    <text evidence="2">The sequence shown here is derived from an EMBL/GenBank/DDBJ whole genome shotgun (WGS) entry which is preliminary data.</text>
</comment>
<dbReference type="AlphaFoldDB" id="A0A939BSW6"/>
<dbReference type="Pfam" id="PF21847">
    <property type="entry name" value="DUF6906"/>
    <property type="match status" value="1"/>
</dbReference>
<gene>
    <name evidence="2" type="ORF">JOD01_002525</name>
</gene>
<dbReference type="Proteomes" id="UP000717624">
    <property type="component" value="Unassembled WGS sequence"/>
</dbReference>
<reference evidence="2" key="1">
    <citation type="submission" date="2021-01" db="EMBL/GenBank/DDBJ databases">
        <title>Genomic Encyclopedia of Type Strains, Phase IV (KMG-IV): sequencing the most valuable type-strain genomes for metagenomic binning, comparative biology and taxonomic classification.</title>
        <authorList>
            <person name="Goeker M."/>
        </authorList>
    </citation>
    <scope>NUCLEOTIDE SEQUENCE</scope>
    <source>
        <strain evidence="2">DSM 25523</strain>
    </source>
</reference>
<proteinExistence type="predicted"/>
<dbReference type="RefSeq" id="WP_204518655.1">
    <property type="nucleotide sequence ID" value="NZ_BAABIN010000005.1"/>
</dbReference>
<name>A0A939BSW6_9BACL</name>
<keyword evidence="3" id="KW-1185">Reference proteome</keyword>
<evidence type="ECO:0000313" key="2">
    <source>
        <dbReference type="EMBL" id="MBM7590913.1"/>
    </source>
</evidence>
<accession>A0A939BSW6</accession>
<organism evidence="2 3">
    <name type="scientific">Brevibacillus fulvus</name>
    <dbReference type="NCBI Taxonomy" id="1125967"/>
    <lineage>
        <taxon>Bacteria</taxon>
        <taxon>Bacillati</taxon>
        <taxon>Bacillota</taxon>
        <taxon>Bacilli</taxon>
        <taxon>Bacillales</taxon>
        <taxon>Paenibacillaceae</taxon>
        <taxon>Brevibacillus</taxon>
    </lineage>
</organism>
<dbReference type="InterPro" id="IPR054201">
    <property type="entry name" value="DUF6906"/>
</dbReference>
<evidence type="ECO:0000313" key="3">
    <source>
        <dbReference type="Proteomes" id="UP000717624"/>
    </source>
</evidence>
<evidence type="ECO:0000259" key="1">
    <source>
        <dbReference type="Pfam" id="PF21847"/>
    </source>
</evidence>